<protein>
    <recommendedName>
        <fullName evidence="3">FAR1 domain-containing protein</fullName>
    </recommendedName>
</protein>
<evidence type="ECO:0008006" key="3">
    <source>
        <dbReference type="Google" id="ProtNLM"/>
    </source>
</evidence>
<evidence type="ECO:0000313" key="2">
    <source>
        <dbReference type="Proteomes" id="UP000316621"/>
    </source>
</evidence>
<keyword evidence="2" id="KW-1185">Reference proteome</keyword>
<evidence type="ECO:0000313" key="1">
    <source>
        <dbReference type="EMBL" id="RZC73953.1"/>
    </source>
</evidence>
<gene>
    <name evidence="1" type="ORF">C5167_049431</name>
</gene>
<dbReference type="Gramene" id="RZC73953">
    <property type="protein sequence ID" value="RZC73953"/>
    <property type="gene ID" value="C5167_049431"/>
</dbReference>
<sequence>MQFNSYEEAKEYYTEYGRRNGFTIRVRSTNRTRKGFGEVTAAYMVRPMRKPLHFEMTSQVSKRVHMGIYTDFKFEIHKFDILIRRKTTRKMMSSQNYIVYVLQKPSNL</sequence>
<dbReference type="EMBL" id="CM010722">
    <property type="protein sequence ID" value="RZC73953.1"/>
    <property type="molecule type" value="Genomic_DNA"/>
</dbReference>
<accession>A0A4Y7KKT5</accession>
<dbReference type="AlphaFoldDB" id="A0A4Y7KKT5"/>
<name>A0A4Y7KKT5_PAPSO</name>
<organism evidence="1 2">
    <name type="scientific">Papaver somniferum</name>
    <name type="common">Opium poppy</name>
    <dbReference type="NCBI Taxonomy" id="3469"/>
    <lineage>
        <taxon>Eukaryota</taxon>
        <taxon>Viridiplantae</taxon>
        <taxon>Streptophyta</taxon>
        <taxon>Embryophyta</taxon>
        <taxon>Tracheophyta</taxon>
        <taxon>Spermatophyta</taxon>
        <taxon>Magnoliopsida</taxon>
        <taxon>Ranunculales</taxon>
        <taxon>Papaveraceae</taxon>
        <taxon>Papaveroideae</taxon>
        <taxon>Papaver</taxon>
    </lineage>
</organism>
<dbReference type="Proteomes" id="UP000316621">
    <property type="component" value="Chromosome 8"/>
</dbReference>
<reference evidence="1 2" key="1">
    <citation type="journal article" date="2018" name="Science">
        <title>The opium poppy genome and morphinan production.</title>
        <authorList>
            <person name="Guo L."/>
            <person name="Winzer T."/>
            <person name="Yang X."/>
            <person name="Li Y."/>
            <person name="Ning Z."/>
            <person name="He Z."/>
            <person name="Teodor R."/>
            <person name="Lu Y."/>
            <person name="Bowser T.A."/>
            <person name="Graham I.A."/>
            <person name="Ye K."/>
        </authorList>
    </citation>
    <scope>NUCLEOTIDE SEQUENCE [LARGE SCALE GENOMIC DNA]</scope>
    <source>
        <strain evidence="2">cv. HN1</strain>
        <tissue evidence="1">Leaves</tissue>
    </source>
</reference>
<proteinExistence type="predicted"/>